<dbReference type="EMBL" id="PDJD01000001">
    <property type="protein sequence ID" value="PFG19199.1"/>
    <property type="molecule type" value="Genomic_DNA"/>
</dbReference>
<reference evidence="1 2" key="1">
    <citation type="submission" date="2017-10" db="EMBL/GenBank/DDBJ databases">
        <title>Sequencing the genomes of 1000 actinobacteria strains.</title>
        <authorList>
            <person name="Klenk H.-P."/>
        </authorList>
    </citation>
    <scope>NUCLEOTIDE SEQUENCE [LARGE SCALE GENOMIC DNA]</scope>
    <source>
        <strain evidence="1 2">DSM 21801</strain>
    </source>
</reference>
<name>A0A2A9D031_9MICO</name>
<dbReference type="Proteomes" id="UP000224915">
    <property type="component" value="Unassembled WGS sequence"/>
</dbReference>
<evidence type="ECO:0000313" key="1">
    <source>
        <dbReference type="EMBL" id="PFG19199.1"/>
    </source>
</evidence>
<sequence>MTADAWTPMCAVCARMGGPWFVHRGSLTFVCESCRWTRAAHLIAFPECRVSESDQSDGCRMDGLHADEPQWVTGGQRELVQWVLRQWEAR</sequence>
<protein>
    <submittedName>
        <fullName evidence="1">Uncharacterized protein</fullName>
    </submittedName>
</protein>
<proteinExistence type="predicted"/>
<comment type="caution">
    <text evidence="1">The sequence shown here is derived from an EMBL/GenBank/DDBJ whole genome shotgun (WGS) entry which is preliminary data.</text>
</comment>
<evidence type="ECO:0000313" key="2">
    <source>
        <dbReference type="Proteomes" id="UP000224915"/>
    </source>
</evidence>
<organism evidence="1 2">
    <name type="scientific">Serinibacter salmoneus</name>
    <dbReference type="NCBI Taxonomy" id="556530"/>
    <lineage>
        <taxon>Bacteria</taxon>
        <taxon>Bacillati</taxon>
        <taxon>Actinomycetota</taxon>
        <taxon>Actinomycetes</taxon>
        <taxon>Micrococcales</taxon>
        <taxon>Beutenbergiaceae</taxon>
        <taxon>Serinibacter</taxon>
    </lineage>
</organism>
<dbReference type="AlphaFoldDB" id="A0A2A9D031"/>
<keyword evidence="2" id="KW-1185">Reference proteome</keyword>
<gene>
    <name evidence="1" type="ORF">ATL40_0756</name>
</gene>
<accession>A0A2A9D031</accession>